<dbReference type="EMBL" id="VSSQ01001598">
    <property type="protein sequence ID" value="MPM09675.1"/>
    <property type="molecule type" value="Genomic_DNA"/>
</dbReference>
<protein>
    <submittedName>
        <fullName evidence="1">Uncharacterized protein</fullName>
    </submittedName>
</protein>
<name>A0A644X0J6_9ZZZZ</name>
<organism evidence="1">
    <name type="scientific">bioreactor metagenome</name>
    <dbReference type="NCBI Taxonomy" id="1076179"/>
    <lineage>
        <taxon>unclassified sequences</taxon>
        <taxon>metagenomes</taxon>
        <taxon>ecological metagenomes</taxon>
    </lineage>
</organism>
<sequence length="361" mass="42200">MKKVFLITIITLVWSIGSCLAQEQKKANSFVTSTMARKISYYCQYNQRALALFANANQINVSSDADKILRSLDKHLDYAEKFIINLYYNYGVKMSYFALKDAGFTIKETDIAESIWKKEQEKQNIIAEKKRQEKEQALLKRIEKGDIFTKDMLSVQPDIEIDIANMATYSVLNDKNEYMNYDYDCIIAKDGKLSLKNPSDSLHYSNIQKFIYQYISDEDMGGGVYRAGSIKIDGKDIPVNSYVNIKFNEQRYKHRGYLDLTMKKNKKTGQWEILPESSTDLMRWTYDEPEQLKSDLESAFYNCPKLQEMKGKIKLKIDVYKRILKSNISDKIDLSHYFDISYLKKDIWGGEYIPIEYYISF</sequence>
<evidence type="ECO:0000313" key="1">
    <source>
        <dbReference type="EMBL" id="MPM09675.1"/>
    </source>
</evidence>
<proteinExistence type="predicted"/>
<reference evidence="1" key="1">
    <citation type="submission" date="2019-08" db="EMBL/GenBank/DDBJ databases">
        <authorList>
            <person name="Kucharzyk K."/>
            <person name="Murdoch R.W."/>
            <person name="Higgins S."/>
            <person name="Loffler F."/>
        </authorList>
    </citation>
    <scope>NUCLEOTIDE SEQUENCE</scope>
</reference>
<gene>
    <name evidence="1" type="ORF">SDC9_55997</name>
</gene>
<dbReference type="PROSITE" id="PS51257">
    <property type="entry name" value="PROKAR_LIPOPROTEIN"/>
    <property type="match status" value="1"/>
</dbReference>
<dbReference type="AlphaFoldDB" id="A0A644X0J6"/>
<comment type="caution">
    <text evidence="1">The sequence shown here is derived from an EMBL/GenBank/DDBJ whole genome shotgun (WGS) entry which is preliminary data.</text>
</comment>
<accession>A0A644X0J6</accession>